<sequence length="211" mass="23721">MFRLMFVDITDESAQLLTGTSLQSNLVAFKVKTSQCAYLYLNKDRAERENYAQKEVWTCMSTGVRTISRTYSGESFGKEADRRTEEGSTTPLDGAPTVPSDGAIGRANSQPPWEQALSTKLVSSNQVCLIRKNNLQRETTAFRTSREDEEEHVWTYLCIRQRWHYPETGMTPLASRCDETTTLLLLLLLELAPGARCYSRAAATSASSFPR</sequence>
<evidence type="ECO:0000256" key="1">
    <source>
        <dbReference type="SAM" id="MobiDB-lite"/>
    </source>
</evidence>
<evidence type="ECO:0000313" key="3">
    <source>
        <dbReference type="Proteomes" id="UP000078540"/>
    </source>
</evidence>
<dbReference type="Proteomes" id="UP000078540">
    <property type="component" value="Unassembled WGS sequence"/>
</dbReference>
<feature type="compositionally biased region" description="Basic and acidic residues" evidence="1">
    <location>
        <begin position="76"/>
        <end position="86"/>
    </location>
</feature>
<dbReference type="EMBL" id="KQ976690">
    <property type="protein sequence ID" value="KYM77992.1"/>
    <property type="molecule type" value="Genomic_DNA"/>
</dbReference>
<gene>
    <name evidence="2" type="ORF">ALC53_11459</name>
</gene>
<protein>
    <submittedName>
        <fullName evidence="2">Uncharacterized protein</fullName>
    </submittedName>
</protein>
<keyword evidence="3" id="KW-1185">Reference proteome</keyword>
<dbReference type="AlphaFoldDB" id="A0A195B123"/>
<proteinExistence type="predicted"/>
<organism evidence="2 3">
    <name type="scientific">Atta colombica</name>
    <dbReference type="NCBI Taxonomy" id="520822"/>
    <lineage>
        <taxon>Eukaryota</taxon>
        <taxon>Metazoa</taxon>
        <taxon>Ecdysozoa</taxon>
        <taxon>Arthropoda</taxon>
        <taxon>Hexapoda</taxon>
        <taxon>Insecta</taxon>
        <taxon>Pterygota</taxon>
        <taxon>Neoptera</taxon>
        <taxon>Endopterygota</taxon>
        <taxon>Hymenoptera</taxon>
        <taxon>Apocrita</taxon>
        <taxon>Aculeata</taxon>
        <taxon>Formicoidea</taxon>
        <taxon>Formicidae</taxon>
        <taxon>Myrmicinae</taxon>
        <taxon>Atta</taxon>
    </lineage>
</organism>
<reference evidence="2 3" key="1">
    <citation type="submission" date="2015-09" db="EMBL/GenBank/DDBJ databases">
        <title>Atta colombica WGS genome.</title>
        <authorList>
            <person name="Nygaard S."/>
            <person name="Hu H."/>
            <person name="Boomsma J."/>
            <person name="Zhang G."/>
        </authorList>
    </citation>
    <scope>NUCLEOTIDE SEQUENCE [LARGE SCALE GENOMIC DNA]</scope>
    <source>
        <strain evidence="2">Treedump-2</strain>
        <tissue evidence="2">Whole body</tissue>
    </source>
</reference>
<feature type="region of interest" description="Disordered" evidence="1">
    <location>
        <begin position="75"/>
        <end position="99"/>
    </location>
</feature>
<evidence type="ECO:0000313" key="2">
    <source>
        <dbReference type="EMBL" id="KYM77992.1"/>
    </source>
</evidence>
<name>A0A195B123_9HYME</name>
<accession>A0A195B123</accession>